<dbReference type="Proteomes" id="UP001059836">
    <property type="component" value="Chromosome"/>
</dbReference>
<name>A0ABX6ID33_9ACTN</name>
<dbReference type="EMBL" id="CP045809">
    <property type="protein sequence ID" value="QHN33827.1"/>
    <property type="molecule type" value="Genomic_DNA"/>
</dbReference>
<organism evidence="1 2">
    <name type="scientific">Gordonia pseudamarae</name>
    <dbReference type="NCBI Taxonomy" id="2831662"/>
    <lineage>
        <taxon>Bacteria</taxon>
        <taxon>Bacillati</taxon>
        <taxon>Actinomycetota</taxon>
        <taxon>Actinomycetes</taxon>
        <taxon>Mycobacteriales</taxon>
        <taxon>Gordoniaceae</taxon>
        <taxon>Gordonia</taxon>
    </lineage>
</organism>
<dbReference type="RefSeq" id="WP_213246266.1">
    <property type="nucleotide sequence ID" value="NZ_CP045806.1"/>
</dbReference>
<reference evidence="1" key="1">
    <citation type="journal article" date="2021" name="Nat. Microbiol.">
        <title>Cocultivation of an ultrasmall environmental parasitic bacterium with lytic ability against bacteria associated with wastewater foams.</title>
        <authorList>
            <person name="Batinovic S."/>
            <person name="Rose J.J.A."/>
            <person name="Ratcliffe J."/>
            <person name="Seviour R.J."/>
            <person name="Petrovski S."/>
        </authorList>
    </citation>
    <scope>NUCLEOTIDE SEQUENCE</scope>
    <source>
        <strain evidence="1">CON9</strain>
    </source>
</reference>
<evidence type="ECO:0000313" key="1">
    <source>
        <dbReference type="EMBL" id="QHN33827.1"/>
    </source>
</evidence>
<keyword evidence="2" id="KW-1185">Reference proteome</keyword>
<evidence type="ECO:0008006" key="3">
    <source>
        <dbReference type="Google" id="ProtNLM"/>
    </source>
</evidence>
<evidence type="ECO:0000313" key="2">
    <source>
        <dbReference type="Proteomes" id="UP001059836"/>
    </source>
</evidence>
<protein>
    <recommendedName>
        <fullName evidence="3">Bacterial EndoU nuclease domain-containing protein</fullName>
    </recommendedName>
</protein>
<accession>A0ABX6ID33</accession>
<sequence>MPREDLPAAWRAESVRQHILYGEGRDRRDFNRLPANKQAKAHKMGGHLYGVGNPGKTEFPKGWTPAKIMDAVADTRMKPMWIREHDTTIEHVREIDGVMVSVFFYHGPNGEVALQAYPRGGVGVRAQREGRLIAGRGWSHRAPEHYQRL</sequence>
<gene>
    <name evidence="1" type="ORF">GII31_01830</name>
</gene>
<proteinExistence type="predicted"/>